<evidence type="ECO:0000259" key="7">
    <source>
        <dbReference type="PROSITE" id="PS50262"/>
    </source>
</evidence>
<evidence type="ECO:0000256" key="6">
    <source>
        <dbReference type="SAM" id="Phobius"/>
    </source>
</evidence>
<name>A0A7I4YT90_HAECO</name>
<evidence type="ECO:0000313" key="8">
    <source>
        <dbReference type="Proteomes" id="UP000025227"/>
    </source>
</evidence>
<protein>
    <submittedName>
        <fullName evidence="9">G_PROTEIN_RECEP_F1_2 domain-containing protein</fullName>
    </submittedName>
</protein>
<evidence type="ECO:0000256" key="3">
    <source>
        <dbReference type="ARBA" id="ARBA00022692"/>
    </source>
</evidence>
<dbReference type="InterPro" id="IPR019421">
    <property type="entry name" value="7TM_GPCR_serpentine_rcpt_Srd"/>
</dbReference>
<dbReference type="SUPFAM" id="SSF81321">
    <property type="entry name" value="Family A G protein-coupled receptor-like"/>
    <property type="match status" value="1"/>
</dbReference>
<dbReference type="Pfam" id="PF10317">
    <property type="entry name" value="7TM_GPCR_Srd"/>
    <property type="match status" value="1"/>
</dbReference>
<accession>A0A7I4YT90</accession>
<evidence type="ECO:0000256" key="5">
    <source>
        <dbReference type="ARBA" id="ARBA00023136"/>
    </source>
</evidence>
<reference evidence="9" key="1">
    <citation type="submission" date="2020-12" db="UniProtKB">
        <authorList>
            <consortium name="WormBaseParasite"/>
        </authorList>
    </citation>
    <scope>IDENTIFICATION</scope>
    <source>
        <strain evidence="9">MHco3</strain>
    </source>
</reference>
<dbReference type="InterPro" id="IPR017452">
    <property type="entry name" value="GPCR_Rhodpsn_7TM"/>
</dbReference>
<feature type="transmembrane region" description="Helical" evidence="6">
    <location>
        <begin position="226"/>
        <end position="254"/>
    </location>
</feature>
<dbReference type="Gene3D" id="1.20.1070.10">
    <property type="entry name" value="Rhodopsin 7-helix transmembrane proteins"/>
    <property type="match status" value="1"/>
</dbReference>
<sequence length="327" mass="37617">MEWMLLLSNILHTLTEGLGLATNALLIYLVLTKTPKRLTTYSILILNFAICDLLTCVSAFFVQQRLIPGGTALFYFSHGPCKLFGSLACYIGYSFMLHCYSHWLWSLLFSFVYRYYILGHSAPKTRTVVIIITLFYIPSFFQFVTFCFASDDVTELKNQVVKKFGYDVSKECVSGHLNIFHWKAMFTILHMTLPITPVYTAILILRRMTLAKLRAERVMSENSKHLHAQLLKALTIQACLPIFFVVAVITYTVGQLGIYNHPLLEYATFLLGSFIPMLCPVTSFYFVRPYHLWIRNRLLCMHRKTSSQSVSRITTLYGSQETSKGYY</sequence>
<dbReference type="PANTHER" id="PTHR22945:SF90">
    <property type="entry name" value="G_PROTEIN_RECEP_F1_2 DOMAIN-CONTAINING PROTEIN"/>
    <property type="match status" value="1"/>
</dbReference>
<evidence type="ECO:0000256" key="1">
    <source>
        <dbReference type="ARBA" id="ARBA00004141"/>
    </source>
</evidence>
<dbReference type="PROSITE" id="PS50262">
    <property type="entry name" value="G_PROTEIN_RECEP_F1_2"/>
    <property type="match status" value="1"/>
</dbReference>
<organism evidence="8 9">
    <name type="scientific">Haemonchus contortus</name>
    <name type="common">Barber pole worm</name>
    <dbReference type="NCBI Taxonomy" id="6289"/>
    <lineage>
        <taxon>Eukaryota</taxon>
        <taxon>Metazoa</taxon>
        <taxon>Ecdysozoa</taxon>
        <taxon>Nematoda</taxon>
        <taxon>Chromadorea</taxon>
        <taxon>Rhabditida</taxon>
        <taxon>Rhabditina</taxon>
        <taxon>Rhabditomorpha</taxon>
        <taxon>Strongyloidea</taxon>
        <taxon>Trichostrongylidae</taxon>
        <taxon>Haemonchus</taxon>
    </lineage>
</organism>
<dbReference type="OrthoDB" id="5859769at2759"/>
<keyword evidence="4 6" id="KW-1133">Transmembrane helix</keyword>
<feature type="transmembrane region" description="Helical" evidence="6">
    <location>
        <begin position="83"/>
        <end position="116"/>
    </location>
</feature>
<comment type="subcellular location">
    <subcellularLocation>
        <location evidence="1">Membrane</location>
        <topology evidence="1">Multi-pass membrane protein</topology>
    </subcellularLocation>
</comment>
<keyword evidence="5 6" id="KW-0472">Membrane</keyword>
<keyword evidence="3 6" id="KW-0812">Transmembrane</keyword>
<feature type="transmembrane region" description="Helical" evidence="6">
    <location>
        <begin position="128"/>
        <end position="149"/>
    </location>
</feature>
<feature type="transmembrane region" description="Helical" evidence="6">
    <location>
        <begin position="266"/>
        <end position="287"/>
    </location>
</feature>
<evidence type="ECO:0000256" key="2">
    <source>
        <dbReference type="ARBA" id="ARBA00009166"/>
    </source>
</evidence>
<feature type="domain" description="G-protein coupled receptors family 1 profile" evidence="7">
    <location>
        <begin position="22"/>
        <end position="123"/>
    </location>
</feature>
<evidence type="ECO:0000313" key="9">
    <source>
        <dbReference type="WBParaSite" id="HCON_00140860-00001"/>
    </source>
</evidence>
<keyword evidence="8" id="KW-1185">Reference proteome</keyword>
<comment type="similarity">
    <text evidence="2">Belongs to the nematode receptor-like protein srd family.</text>
</comment>
<feature type="transmembrane region" description="Helical" evidence="6">
    <location>
        <begin position="6"/>
        <end position="31"/>
    </location>
</feature>
<dbReference type="WBParaSite" id="HCON_00140860-00001">
    <property type="protein sequence ID" value="HCON_00140860-00001"/>
    <property type="gene ID" value="HCON_00140860"/>
</dbReference>
<dbReference type="Proteomes" id="UP000025227">
    <property type="component" value="Unplaced"/>
</dbReference>
<dbReference type="GO" id="GO:0016020">
    <property type="term" value="C:membrane"/>
    <property type="evidence" value="ECO:0007669"/>
    <property type="project" value="UniProtKB-SubCell"/>
</dbReference>
<dbReference type="PANTHER" id="PTHR22945">
    <property type="entry name" value="SERPENTINE RECEPTOR, CLASS D DELTA"/>
    <property type="match status" value="1"/>
</dbReference>
<feature type="transmembrane region" description="Helical" evidence="6">
    <location>
        <begin position="184"/>
        <end position="205"/>
    </location>
</feature>
<proteinExistence type="inferred from homology"/>
<evidence type="ECO:0000256" key="4">
    <source>
        <dbReference type="ARBA" id="ARBA00022989"/>
    </source>
</evidence>
<dbReference type="OMA" id="LISPRAC"/>
<feature type="transmembrane region" description="Helical" evidence="6">
    <location>
        <begin position="43"/>
        <end position="63"/>
    </location>
</feature>
<dbReference type="AlphaFoldDB" id="A0A7I4YT90"/>
<dbReference type="InterPro" id="IPR050920">
    <property type="entry name" value="Nematode_rcpt-like_delta"/>
</dbReference>